<reference evidence="2 3" key="1">
    <citation type="submission" date="2019-03" db="EMBL/GenBank/DDBJ databases">
        <title>Genomics of glacier-inhabiting Cryobacterium strains.</title>
        <authorList>
            <person name="Liu Q."/>
            <person name="Xin Y.-H."/>
        </authorList>
    </citation>
    <scope>NUCLEOTIDE SEQUENCE [LARGE SCALE GENOMIC DNA]</scope>
    <source>
        <strain evidence="2 3">CGMCC 1.4292</strain>
    </source>
</reference>
<dbReference type="OrthoDB" id="3197230at2"/>
<dbReference type="SUPFAM" id="SSF52980">
    <property type="entry name" value="Restriction endonuclease-like"/>
    <property type="match status" value="1"/>
</dbReference>
<name>A0A4Y8KPZ0_9MICO</name>
<dbReference type="InterPro" id="IPR011335">
    <property type="entry name" value="Restrct_endonuc-II-like"/>
</dbReference>
<dbReference type="AlphaFoldDB" id="A0A4Y8KPZ0"/>
<evidence type="ECO:0000313" key="3">
    <source>
        <dbReference type="Proteomes" id="UP000298218"/>
    </source>
</evidence>
<accession>A0A4Y8KPZ0</accession>
<protein>
    <recommendedName>
        <fullName evidence="1">YqaJ viral recombinase domain-containing protein</fullName>
    </recommendedName>
</protein>
<comment type="caution">
    <text evidence="2">The sequence shown here is derived from an EMBL/GenBank/DDBJ whole genome shotgun (WGS) entry which is preliminary data.</text>
</comment>
<dbReference type="Gene3D" id="3.90.320.10">
    <property type="match status" value="1"/>
</dbReference>
<dbReference type="InterPro" id="IPR019080">
    <property type="entry name" value="YqaJ_viral_recombinase"/>
</dbReference>
<organism evidence="2 3">
    <name type="scientific">Cryobacterium psychrophilum</name>
    <dbReference type="NCBI Taxonomy" id="41988"/>
    <lineage>
        <taxon>Bacteria</taxon>
        <taxon>Bacillati</taxon>
        <taxon>Actinomycetota</taxon>
        <taxon>Actinomycetes</taxon>
        <taxon>Micrococcales</taxon>
        <taxon>Microbacteriaceae</taxon>
        <taxon>Cryobacterium</taxon>
    </lineage>
</organism>
<proteinExistence type="predicted"/>
<dbReference type="Pfam" id="PF09588">
    <property type="entry name" value="YqaJ"/>
    <property type="match status" value="1"/>
</dbReference>
<evidence type="ECO:0000259" key="1">
    <source>
        <dbReference type="Pfam" id="PF09588"/>
    </source>
</evidence>
<dbReference type="InterPro" id="IPR011604">
    <property type="entry name" value="PDDEXK-like_dom_sf"/>
</dbReference>
<dbReference type="Proteomes" id="UP000298218">
    <property type="component" value="Unassembled WGS sequence"/>
</dbReference>
<dbReference type="RefSeq" id="WP_134173878.1">
    <property type="nucleotide sequence ID" value="NZ_SODI01000001.1"/>
</dbReference>
<keyword evidence="3" id="KW-1185">Reference proteome</keyword>
<gene>
    <name evidence="2" type="ORF">E3T53_04295</name>
</gene>
<feature type="domain" description="YqaJ viral recombinase" evidence="1">
    <location>
        <begin position="24"/>
        <end position="151"/>
    </location>
</feature>
<sequence length="371" mass="40912">MNLDNALDDLLSRAGSSSEDRPAWHAERNGGVTATDIAKLDNGGPAVRRRLIEGKRAAGEPAELKSRAVAYGKQREAPLAEWVQRRYGIKPNTRVFHAALNSRHLATPDGIGINFDEALQLAEIKTTSTPLDTIPRSYLLQMLWQLIVCGADRTLFVWELHDNDWSHWPKRPPQPVGDPVAIWLTRSDIEALLKRTVDQLVITADEFLTLLDTASEEAEVLPEADELERLAGSLLFHRDAEALAKASKVTDWDALNALAAIRGEFATKFAHASLSYKVTKTDSWAVDLDAAKADDPDLAAAHDLAQSKVLANSIVTRDEIAKLSERARAYEVEQLEPTREAWALHLDTFTTNTPTSSGKLTVTAVKTKDTK</sequence>
<evidence type="ECO:0000313" key="2">
    <source>
        <dbReference type="EMBL" id="TFD80850.1"/>
    </source>
</evidence>
<dbReference type="EMBL" id="SOHQ01000013">
    <property type="protein sequence ID" value="TFD80850.1"/>
    <property type="molecule type" value="Genomic_DNA"/>
</dbReference>